<dbReference type="PANTHER" id="PTHR12873">
    <property type="entry name" value="T7-LIKE MITOCHONDRIAL DNA HELICASE"/>
    <property type="match status" value="1"/>
</dbReference>
<feature type="domain" description="Toprim" evidence="1">
    <location>
        <begin position="189"/>
        <end position="275"/>
    </location>
</feature>
<dbReference type="Proteomes" id="UP000806522">
    <property type="component" value="Unassembled WGS sequence"/>
</dbReference>
<proteinExistence type="predicted"/>
<gene>
    <name evidence="2" type="ORF">E7101_09720</name>
</gene>
<dbReference type="InterPro" id="IPR027032">
    <property type="entry name" value="Twinkle-like"/>
</dbReference>
<evidence type="ECO:0000313" key="2">
    <source>
        <dbReference type="EMBL" id="MBE6271213.1"/>
    </source>
</evidence>
<dbReference type="CDD" id="cd01029">
    <property type="entry name" value="TOPRIM_primases"/>
    <property type="match status" value="1"/>
</dbReference>
<evidence type="ECO:0000313" key="3">
    <source>
        <dbReference type="Proteomes" id="UP000806522"/>
    </source>
</evidence>
<dbReference type="PROSITE" id="PS50880">
    <property type="entry name" value="TOPRIM"/>
    <property type="match status" value="1"/>
</dbReference>
<sequence>MIEIDGKYYVLEDDDLKGGNKVNRQHDTKNVWRCRCPLCSDSRQLEHRMQKCVAVYPDEGWAYCHNCGAWFWTKAYYDKEIAPKRGRKSDKNEQKAIDISLLRDDYPQELIDYFEQDRKLSIDMVRRLGIKWIPRTIDGKEEIMIAYPTFDGAKCINVHYRALHKEKGFSQEAGCDPIPWNVNSVVGHDTMIITEGRMDALACIQAGYEAVISLGNGAKTRTELFDGFRHTLFAQVKTVIIAVDNDEAGNTARDNLLKYFGAARCRVVHWRDCKDANDMLRQGGVEAVRACIEAAEQSEITGQIVADEWEQGVHWYYDQGSIPEGLTIDLEQLAALEKLEKGYFGVTSGFPGSGKSTFTLFKCLSLAVEHGWRMCLYSPEKFPYKLLFHELATMLIGRQLTRELVDERTFTEAMQFLRNHFYIVDANRCKGIDDILETARQINLRYGIDMTLIDPANWIDQTQAKGGDPLERANYVIGQVVDFAQVENQLTWMVAHPRKPPLVKDGKQYVPEMWDIAGTSDYANKATWVEILERDFSQKRTIIHIKKVRFGHLGQVGECCVRMDEENHRFVGFKAEEANGGVVRYEFLPSDKSNWLISKAVQKGIDWQND</sequence>
<dbReference type="SUPFAM" id="SSF56731">
    <property type="entry name" value="DNA primase core"/>
    <property type="match status" value="1"/>
</dbReference>
<dbReference type="InterPro" id="IPR027417">
    <property type="entry name" value="P-loop_NTPase"/>
</dbReference>
<dbReference type="GO" id="GO:0003697">
    <property type="term" value="F:single-stranded DNA binding"/>
    <property type="evidence" value="ECO:0007669"/>
    <property type="project" value="InterPro"/>
</dbReference>
<dbReference type="SMART" id="SM00493">
    <property type="entry name" value="TOPRIM"/>
    <property type="match status" value="1"/>
</dbReference>
<dbReference type="Gene3D" id="3.40.50.300">
    <property type="entry name" value="P-loop containing nucleotide triphosphate hydrolases"/>
    <property type="match status" value="1"/>
</dbReference>
<dbReference type="EMBL" id="SUYC01000010">
    <property type="protein sequence ID" value="MBE6271213.1"/>
    <property type="molecule type" value="Genomic_DNA"/>
</dbReference>
<dbReference type="InterPro" id="IPR006171">
    <property type="entry name" value="TOPRIM_dom"/>
</dbReference>
<name>A0A9D5P5I3_XYLRU</name>
<dbReference type="GO" id="GO:0043139">
    <property type="term" value="F:5'-3' DNA helicase activity"/>
    <property type="evidence" value="ECO:0007669"/>
    <property type="project" value="InterPro"/>
</dbReference>
<dbReference type="Gene3D" id="3.40.1360.10">
    <property type="match status" value="1"/>
</dbReference>
<comment type="caution">
    <text evidence="2">The sequence shown here is derived from an EMBL/GenBank/DDBJ whole genome shotgun (WGS) entry which is preliminary data.</text>
</comment>
<evidence type="ECO:0000259" key="1">
    <source>
        <dbReference type="PROSITE" id="PS50880"/>
    </source>
</evidence>
<accession>A0A9D5P5I3</accession>
<organism evidence="2 3">
    <name type="scientific">Xylanibacter ruminicola</name>
    <name type="common">Prevotella ruminicola</name>
    <dbReference type="NCBI Taxonomy" id="839"/>
    <lineage>
        <taxon>Bacteria</taxon>
        <taxon>Pseudomonadati</taxon>
        <taxon>Bacteroidota</taxon>
        <taxon>Bacteroidia</taxon>
        <taxon>Bacteroidales</taxon>
        <taxon>Prevotellaceae</taxon>
        <taxon>Xylanibacter</taxon>
    </lineage>
</organism>
<dbReference type="InterPro" id="IPR034154">
    <property type="entry name" value="TOPRIM_DnaG/twinkle"/>
</dbReference>
<dbReference type="AlphaFoldDB" id="A0A9D5P5I3"/>
<dbReference type="SUPFAM" id="SSF52540">
    <property type="entry name" value="P-loop containing nucleoside triphosphate hydrolases"/>
    <property type="match status" value="1"/>
</dbReference>
<reference evidence="2" key="1">
    <citation type="submission" date="2019-04" db="EMBL/GenBank/DDBJ databases">
        <title>Evolution of Biomass-Degrading Anaerobic Consortia Revealed by Metagenomics.</title>
        <authorList>
            <person name="Peng X."/>
        </authorList>
    </citation>
    <scope>NUCLEOTIDE SEQUENCE</scope>
    <source>
        <strain evidence="2">SIG140</strain>
    </source>
</reference>
<dbReference type="Pfam" id="PF13155">
    <property type="entry name" value="Toprim_2"/>
    <property type="match status" value="1"/>
</dbReference>
<dbReference type="PANTHER" id="PTHR12873:SF0">
    <property type="entry name" value="TWINKLE MTDNA HELICASE"/>
    <property type="match status" value="1"/>
</dbReference>
<protein>
    <submittedName>
        <fullName evidence="2">Toprim domain-containing protein</fullName>
    </submittedName>
</protein>